<feature type="region of interest" description="Disordered" evidence="1">
    <location>
        <begin position="472"/>
        <end position="498"/>
    </location>
</feature>
<evidence type="ECO:0000259" key="2">
    <source>
        <dbReference type="Pfam" id="PF04843"/>
    </source>
</evidence>
<gene>
    <name evidence="3 4" type="primary">LOC122138641</name>
</gene>
<dbReference type="OrthoDB" id="3910844at2759"/>
<feature type="compositionally biased region" description="Basic and acidic residues" evidence="1">
    <location>
        <begin position="472"/>
        <end position="490"/>
    </location>
</feature>
<dbReference type="InterPro" id="IPR006928">
    <property type="entry name" value="Herpes_teg_USP"/>
</dbReference>
<feature type="region of interest" description="Disordered" evidence="1">
    <location>
        <begin position="1"/>
        <end position="30"/>
    </location>
</feature>
<sequence>MPRKGKRSESQKQRRKLEAASDVSSTNSVSGMNDAQPYVLSVRASHCQTDPRYNLYSRGRQCTCNSLIFLAVHQECNELSSSDLDNILQKGDAVYTRVKQTLQSTGQFVHNFLSFDELPSTVEINSELYTIIKHPRRFGFLRDTPALGDYENLANTLQCLRSDVSDALLLSGHSCIAVFRDQSGRFGYFDSHCRTIDGMITDEDTGTALMLTFSSLEDLIERLLLVLQADLILGDQDQFDLLPVSFVNTLMQSCVHTQHCVTSPELERNTQPSVSPENTGLNKNQRLPDISQLQDSVQQLHEEMFSQVSSTKTNLNEQSKKLNKIRKRKAYNIKWRKDLAQKKNANEKKPTLHKVYDYKKSNQYRQIHKEAMKKTYWNNMIYREKHKQAMQHKYRNIDEYREREKARFTSNYRNIAKFRKSKKNYMIQNYRNKQFRERQKSYINEQYRNDEQFRERKKRYINEQYRNDEQFRERKKSYINEQYRNDEQFRERKKSLHK</sequence>
<feature type="compositionally biased region" description="Polar residues" evidence="1">
    <location>
        <begin position="269"/>
        <end position="285"/>
    </location>
</feature>
<evidence type="ECO:0000313" key="4">
    <source>
        <dbReference type="RefSeq" id="XP_042588009.1"/>
    </source>
</evidence>
<feature type="region of interest" description="Disordered" evidence="1">
    <location>
        <begin position="265"/>
        <end position="285"/>
    </location>
</feature>
<feature type="compositionally biased region" description="Basic and acidic residues" evidence="1">
    <location>
        <begin position="7"/>
        <end position="19"/>
    </location>
</feature>
<feature type="domain" description="Peptidase C76" evidence="2">
    <location>
        <begin position="46"/>
        <end position="193"/>
    </location>
</feature>
<reference evidence="3 4" key="1">
    <citation type="submission" date="2025-04" db="UniProtKB">
        <authorList>
            <consortium name="RefSeq"/>
        </authorList>
    </citation>
    <scope>IDENTIFICATION</scope>
    <source>
        <tissue evidence="3 4">Muscle</tissue>
    </source>
</reference>
<organism evidence="3">
    <name type="scientific">Cyprinus carpio</name>
    <name type="common">Common carp</name>
    <dbReference type="NCBI Taxonomy" id="7962"/>
    <lineage>
        <taxon>Eukaryota</taxon>
        <taxon>Metazoa</taxon>
        <taxon>Chordata</taxon>
        <taxon>Craniata</taxon>
        <taxon>Vertebrata</taxon>
        <taxon>Euteleostomi</taxon>
        <taxon>Actinopterygii</taxon>
        <taxon>Neopterygii</taxon>
        <taxon>Teleostei</taxon>
        <taxon>Ostariophysi</taxon>
        <taxon>Cypriniformes</taxon>
        <taxon>Cyprinidae</taxon>
        <taxon>Cyprininae</taxon>
        <taxon>Cyprinus</taxon>
    </lineage>
</organism>
<proteinExistence type="predicted"/>
<dbReference type="Pfam" id="PF04843">
    <property type="entry name" value="Herpes_teg_N"/>
    <property type="match status" value="1"/>
</dbReference>
<dbReference type="GeneID" id="122138641"/>
<dbReference type="Proteomes" id="UP001155660">
    <property type="component" value="Chromosome B10"/>
</dbReference>
<dbReference type="RefSeq" id="XP_042588008.1">
    <property type="nucleotide sequence ID" value="XM_042732074.1"/>
</dbReference>
<name>A0A9R0A7J2_CYPCA</name>
<evidence type="ECO:0000256" key="1">
    <source>
        <dbReference type="SAM" id="MobiDB-lite"/>
    </source>
</evidence>
<accession>A0A9R0A7J2</accession>
<protein>
    <submittedName>
        <fullName evidence="3 4">Uncharacterized protein LOC122138641</fullName>
    </submittedName>
</protein>
<evidence type="ECO:0000313" key="3">
    <source>
        <dbReference type="RefSeq" id="XP_042588008.1"/>
    </source>
</evidence>
<dbReference type="RefSeq" id="XP_042588009.1">
    <property type="nucleotide sequence ID" value="XM_042732075.1"/>
</dbReference>
<dbReference type="AlphaFoldDB" id="A0A9R0A7J2"/>
<dbReference type="KEGG" id="ccar:122138641"/>